<protein>
    <recommendedName>
        <fullName evidence="4">Caspase family protein</fullName>
    </recommendedName>
</protein>
<dbReference type="RefSeq" id="WP_134760068.1">
    <property type="nucleotide sequence ID" value="NZ_SOZD01000001.1"/>
</dbReference>
<evidence type="ECO:0008006" key="4">
    <source>
        <dbReference type="Google" id="ProtNLM"/>
    </source>
</evidence>
<reference evidence="2 3" key="1">
    <citation type="submission" date="2019-03" db="EMBL/GenBank/DDBJ databases">
        <title>Jiella endophytica sp. nov., a novel endophytic bacterium isolated from root of Ficus microcarpa Linn. f.</title>
        <authorList>
            <person name="Tuo L."/>
        </authorList>
    </citation>
    <scope>NUCLEOTIDE SEQUENCE [LARGE SCALE GENOMIC DNA]</scope>
    <source>
        <strain evidence="2 3">CBS5Q-3</strain>
    </source>
</reference>
<dbReference type="EMBL" id="SOZD01000001">
    <property type="protein sequence ID" value="TFF27448.1"/>
    <property type="molecule type" value="Genomic_DNA"/>
</dbReference>
<organism evidence="2 3">
    <name type="scientific">Jiella endophytica</name>
    <dbReference type="NCBI Taxonomy" id="2558362"/>
    <lineage>
        <taxon>Bacteria</taxon>
        <taxon>Pseudomonadati</taxon>
        <taxon>Pseudomonadota</taxon>
        <taxon>Alphaproteobacteria</taxon>
        <taxon>Hyphomicrobiales</taxon>
        <taxon>Aurantimonadaceae</taxon>
        <taxon>Jiella</taxon>
    </lineage>
</organism>
<dbReference type="AlphaFoldDB" id="A0A4Y8RU36"/>
<feature type="signal peptide" evidence="1">
    <location>
        <begin position="1"/>
        <end position="25"/>
    </location>
</feature>
<keyword evidence="1" id="KW-0732">Signal</keyword>
<accession>A0A4Y8RU36</accession>
<evidence type="ECO:0000256" key="1">
    <source>
        <dbReference type="SAM" id="SignalP"/>
    </source>
</evidence>
<name>A0A4Y8RU36_9HYPH</name>
<comment type="caution">
    <text evidence="2">The sequence shown here is derived from an EMBL/GenBank/DDBJ whole genome shotgun (WGS) entry which is preliminary data.</text>
</comment>
<feature type="chain" id="PRO_5021456514" description="Caspase family protein" evidence="1">
    <location>
        <begin position="26"/>
        <end position="526"/>
    </location>
</feature>
<sequence>MKSHRLGLRLLLVTFLVIVGSSVHADDLEQFLRTAVGAPADARVAWPPVARLSPGDRVGPDSQVIEIGTAQAEVEKLAPTADRHALTPDRLGIGALWPWRFLAGDLRHLSLVLTVKDIVRETVQEGDQPAASQQGFRVGTVWRARIVISVSKGPDLSEERWQALRTAALNDESETIKPGVSTISLEPAQQVPLVWLPAADDRHISLASTKERLVAPKRWALLTVASGVYRFLPDDMNQDWNVENARLVRDALSEWSPVIVRSLDAKPSDGLTRDRVLAFLADSARQAKQARASLLVVYYVGHQARSGTGGLSVFMSDAPAEPRIRPPAPATGAGNLSELMQVVDQAAAELAPDAGTLDVGVMHRRLSESGIPFVLLVDGCLDDRTFAAGRDRLGIIVDPRGGQPLYIGGGDGGTALRAIVQQLENYAADFPWLRSRNATVLGATPGTLAFSEANPKWLLGAPVAPIAQKLIRIVARTRGAADRPSLIRTLHYAADRNTVGPQELSGTVSWSDWLPLLKRFDPNSFR</sequence>
<dbReference type="Proteomes" id="UP000298179">
    <property type="component" value="Unassembled WGS sequence"/>
</dbReference>
<evidence type="ECO:0000313" key="3">
    <source>
        <dbReference type="Proteomes" id="UP000298179"/>
    </source>
</evidence>
<gene>
    <name evidence="2" type="ORF">E3C22_03030</name>
</gene>
<proteinExistence type="predicted"/>
<dbReference type="OrthoDB" id="9816960at2"/>
<keyword evidence="3" id="KW-1185">Reference proteome</keyword>
<evidence type="ECO:0000313" key="2">
    <source>
        <dbReference type="EMBL" id="TFF27448.1"/>
    </source>
</evidence>